<dbReference type="InterPro" id="IPR050351">
    <property type="entry name" value="BphY/WalK/GraS-like"/>
</dbReference>
<keyword evidence="16" id="KW-1185">Reference proteome</keyword>
<evidence type="ECO:0000256" key="8">
    <source>
        <dbReference type="ARBA" id="ARBA00022777"/>
    </source>
</evidence>
<sequence length="334" mass="39537">MLKRYINERRSWIAFFFFLQFVMLFVAFIDTSIPFHSIVYIVFLEMIMFLLFIYIRYHFETKFYRNLQEREHDLDITGLSQAESPFERIVEESITKQTEHLKQIAATNRILLQREKDDLLAWIHEVKRPLTAMRLMLDRVEDRKLRTALLYEWLRMHHLLDQQLHQKRMVFMENDLYIEHVSFQPIVTQEIKPLQSWCIEKGIGFEVQLAVTEVLADAKWLAFIVRQLLTNAVKYSEHNDIMIRSYESNHHVHLAVQDFGRGIDPQDMPRIFEKGFTSTTSHSDNSATGMGLYLAHNVSEALGIHIHAESTPQEGSTFILTFPRKNDFDHTISM</sequence>
<keyword evidence="4" id="KW-1003">Cell membrane</keyword>
<dbReference type="Gene3D" id="3.30.565.10">
    <property type="entry name" value="Histidine kinase-like ATPase, C-terminal domain"/>
    <property type="match status" value="1"/>
</dbReference>
<evidence type="ECO:0000256" key="1">
    <source>
        <dbReference type="ARBA" id="ARBA00000085"/>
    </source>
</evidence>
<dbReference type="GO" id="GO:0005524">
    <property type="term" value="F:ATP binding"/>
    <property type="evidence" value="ECO:0007669"/>
    <property type="project" value="UniProtKB-KW"/>
</dbReference>
<dbReference type="InterPro" id="IPR036890">
    <property type="entry name" value="HATPase_C_sf"/>
</dbReference>
<dbReference type="PANTHER" id="PTHR45453:SF2">
    <property type="entry name" value="HISTIDINE KINASE"/>
    <property type="match status" value="1"/>
</dbReference>
<reference evidence="15 16" key="1">
    <citation type="submission" date="2013-08" db="EMBL/GenBank/DDBJ databases">
        <authorList>
            <person name="Huang J."/>
            <person name="Wang G."/>
        </authorList>
    </citation>
    <scope>NUCLEOTIDE SEQUENCE [LARGE SCALE GENOMIC DNA]</scope>
    <source>
        <strain evidence="15 16">JSM 072002</strain>
    </source>
</reference>
<feature type="transmembrane region" description="Helical" evidence="13">
    <location>
        <begin position="35"/>
        <end position="55"/>
    </location>
</feature>
<keyword evidence="9" id="KW-0067">ATP-binding</keyword>
<evidence type="ECO:0000256" key="6">
    <source>
        <dbReference type="ARBA" id="ARBA00022692"/>
    </source>
</evidence>
<dbReference type="InterPro" id="IPR004358">
    <property type="entry name" value="Sig_transdc_His_kin-like_C"/>
</dbReference>
<proteinExistence type="predicted"/>
<dbReference type="Pfam" id="PF02518">
    <property type="entry name" value="HATPase_c"/>
    <property type="match status" value="1"/>
</dbReference>
<evidence type="ECO:0000256" key="12">
    <source>
        <dbReference type="ARBA" id="ARBA00023136"/>
    </source>
</evidence>
<dbReference type="InterPro" id="IPR003594">
    <property type="entry name" value="HATPase_dom"/>
</dbReference>
<dbReference type="STRING" id="1385512.N784_05915"/>
<dbReference type="PANTHER" id="PTHR45453">
    <property type="entry name" value="PHOSPHATE REGULON SENSOR PROTEIN PHOR"/>
    <property type="match status" value="1"/>
</dbReference>
<organism evidence="15 16">
    <name type="scientific">Pontibacillus litoralis JSM 072002</name>
    <dbReference type="NCBI Taxonomy" id="1385512"/>
    <lineage>
        <taxon>Bacteria</taxon>
        <taxon>Bacillati</taxon>
        <taxon>Bacillota</taxon>
        <taxon>Bacilli</taxon>
        <taxon>Bacillales</taxon>
        <taxon>Bacillaceae</taxon>
        <taxon>Pontibacillus</taxon>
    </lineage>
</organism>
<feature type="transmembrane region" description="Helical" evidence="13">
    <location>
        <begin position="12"/>
        <end position="29"/>
    </location>
</feature>
<keyword evidence="5" id="KW-0808">Transferase</keyword>
<evidence type="ECO:0000256" key="4">
    <source>
        <dbReference type="ARBA" id="ARBA00022475"/>
    </source>
</evidence>
<keyword evidence="8 15" id="KW-0418">Kinase</keyword>
<dbReference type="Proteomes" id="UP000030401">
    <property type="component" value="Unassembled WGS sequence"/>
</dbReference>
<dbReference type="AlphaFoldDB" id="A0A0A5HR56"/>
<dbReference type="SMART" id="SM00387">
    <property type="entry name" value="HATPase_c"/>
    <property type="match status" value="1"/>
</dbReference>
<dbReference type="EMBL" id="AVPG01000016">
    <property type="protein sequence ID" value="KGX86097.1"/>
    <property type="molecule type" value="Genomic_DNA"/>
</dbReference>
<evidence type="ECO:0000256" key="2">
    <source>
        <dbReference type="ARBA" id="ARBA00004651"/>
    </source>
</evidence>
<dbReference type="InterPro" id="IPR005467">
    <property type="entry name" value="His_kinase_dom"/>
</dbReference>
<dbReference type="GO" id="GO:0004721">
    <property type="term" value="F:phosphoprotein phosphatase activity"/>
    <property type="evidence" value="ECO:0007669"/>
    <property type="project" value="TreeGrafter"/>
</dbReference>
<evidence type="ECO:0000256" key="11">
    <source>
        <dbReference type="ARBA" id="ARBA00023012"/>
    </source>
</evidence>
<dbReference type="RefSeq" id="WP_036834784.1">
    <property type="nucleotide sequence ID" value="NZ_AVPG01000016.1"/>
</dbReference>
<name>A0A0A5HR56_9BACI</name>
<protein>
    <recommendedName>
        <fullName evidence="3">histidine kinase</fullName>
        <ecNumber evidence="3">2.7.13.3</ecNumber>
    </recommendedName>
</protein>
<keyword evidence="11" id="KW-0902">Two-component regulatory system</keyword>
<evidence type="ECO:0000256" key="3">
    <source>
        <dbReference type="ARBA" id="ARBA00012438"/>
    </source>
</evidence>
<evidence type="ECO:0000256" key="10">
    <source>
        <dbReference type="ARBA" id="ARBA00022989"/>
    </source>
</evidence>
<dbReference type="PROSITE" id="PS50109">
    <property type="entry name" value="HIS_KIN"/>
    <property type="match status" value="1"/>
</dbReference>
<gene>
    <name evidence="15" type="ORF">N784_05915</name>
</gene>
<evidence type="ECO:0000256" key="5">
    <source>
        <dbReference type="ARBA" id="ARBA00022679"/>
    </source>
</evidence>
<dbReference type="GO" id="GO:0016036">
    <property type="term" value="P:cellular response to phosphate starvation"/>
    <property type="evidence" value="ECO:0007669"/>
    <property type="project" value="TreeGrafter"/>
</dbReference>
<dbReference type="OrthoDB" id="9780487at2"/>
<feature type="domain" description="Histidine kinase" evidence="14">
    <location>
        <begin position="121"/>
        <end position="326"/>
    </location>
</feature>
<evidence type="ECO:0000259" key="14">
    <source>
        <dbReference type="PROSITE" id="PS50109"/>
    </source>
</evidence>
<evidence type="ECO:0000313" key="16">
    <source>
        <dbReference type="Proteomes" id="UP000030401"/>
    </source>
</evidence>
<dbReference type="EC" id="2.7.13.3" evidence="3"/>
<dbReference type="eggNOG" id="COG2205">
    <property type="taxonomic scope" value="Bacteria"/>
</dbReference>
<evidence type="ECO:0000256" key="13">
    <source>
        <dbReference type="SAM" id="Phobius"/>
    </source>
</evidence>
<comment type="subcellular location">
    <subcellularLocation>
        <location evidence="2">Cell membrane</location>
        <topology evidence="2">Multi-pass membrane protein</topology>
    </subcellularLocation>
</comment>
<evidence type="ECO:0000256" key="7">
    <source>
        <dbReference type="ARBA" id="ARBA00022741"/>
    </source>
</evidence>
<keyword evidence="7" id="KW-0547">Nucleotide-binding</keyword>
<dbReference type="PRINTS" id="PR00344">
    <property type="entry name" value="BCTRLSENSOR"/>
</dbReference>
<comment type="catalytic activity">
    <reaction evidence="1">
        <text>ATP + protein L-histidine = ADP + protein N-phospho-L-histidine.</text>
        <dbReference type="EC" id="2.7.13.3"/>
    </reaction>
</comment>
<evidence type="ECO:0000313" key="15">
    <source>
        <dbReference type="EMBL" id="KGX86097.1"/>
    </source>
</evidence>
<accession>A0A0A5HR56</accession>
<keyword evidence="10 13" id="KW-1133">Transmembrane helix</keyword>
<keyword evidence="6 13" id="KW-0812">Transmembrane</keyword>
<dbReference type="GO" id="GO:0000155">
    <property type="term" value="F:phosphorelay sensor kinase activity"/>
    <property type="evidence" value="ECO:0007669"/>
    <property type="project" value="TreeGrafter"/>
</dbReference>
<dbReference type="SUPFAM" id="SSF55874">
    <property type="entry name" value="ATPase domain of HSP90 chaperone/DNA topoisomerase II/histidine kinase"/>
    <property type="match status" value="1"/>
</dbReference>
<keyword evidence="12 13" id="KW-0472">Membrane</keyword>
<dbReference type="GO" id="GO:0005886">
    <property type="term" value="C:plasma membrane"/>
    <property type="evidence" value="ECO:0007669"/>
    <property type="project" value="UniProtKB-SubCell"/>
</dbReference>
<comment type="caution">
    <text evidence="15">The sequence shown here is derived from an EMBL/GenBank/DDBJ whole genome shotgun (WGS) entry which is preliminary data.</text>
</comment>
<evidence type="ECO:0000256" key="9">
    <source>
        <dbReference type="ARBA" id="ARBA00022840"/>
    </source>
</evidence>